<keyword evidence="7" id="KW-0067">ATP-binding</keyword>
<feature type="transmembrane region" description="Helical" evidence="10">
    <location>
        <begin position="240"/>
        <end position="260"/>
    </location>
</feature>
<dbReference type="GO" id="GO:0000155">
    <property type="term" value="F:phosphorelay sensor kinase activity"/>
    <property type="evidence" value="ECO:0007669"/>
    <property type="project" value="InterPro"/>
</dbReference>
<dbReference type="Pfam" id="PF07730">
    <property type="entry name" value="HisKA_3"/>
    <property type="match status" value="1"/>
</dbReference>
<dbReference type="Gene3D" id="1.20.5.1930">
    <property type="match status" value="1"/>
</dbReference>
<dbReference type="Pfam" id="PF02518">
    <property type="entry name" value="HATPase_c"/>
    <property type="match status" value="1"/>
</dbReference>
<name>A0A2N0D5Y6_RHISU</name>
<dbReference type="GO" id="GO:0016020">
    <property type="term" value="C:membrane"/>
    <property type="evidence" value="ECO:0007669"/>
    <property type="project" value="InterPro"/>
</dbReference>
<dbReference type="SMART" id="SM00387">
    <property type="entry name" value="HATPase_c"/>
    <property type="match status" value="1"/>
</dbReference>
<dbReference type="CDD" id="cd16917">
    <property type="entry name" value="HATPase_UhpB-NarQ-NarX-like"/>
    <property type="match status" value="1"/>
</dbReference>
<feature type="coiled-coil region" evidence="9">
    <location>
        <begin position="280"/>
        <end position="307"/>
    </location>
</feature>
<evidence type="ECO:0000256" key="1">
    <source>
        <dbReference type="ARBA" id="ARBA00000085"/>
    </source>
</evidence>
<keyword evidence="10" id="KW-1133">Transmembrane helix</keyword>
<keyword evidence="5" id="KW-0547">Nucleotide-binding</keyword>
<dbReference type="PANTHER" id="PTHR24421">
    <property type="entry name" value="NITRATE/NITRITE SENSOR PROTEIN NARX-RELATED"/>
    <property type="match status" value="1"/>
</dbReference>
<dbReference type="STRING" id="1041146.GCA_000427985_06926"/>
<keyword evidence="10" id="KW-0812">Transmembrane</keyword>
<dbReference type="PANTHER" id="PTHR24421:SF10">
    <property type="entry name" value="NITRATE_NITRITE SENSOR PROTEIN NARQ"/>
    <property type="match status" value="1"/>
</dbReference>
<evidence type="ECO:0000256" key="6">
    <source>
        <dbReference type="ARBA" id="ARBA00022777"/>
    </source>
</evidence>
<dbReference type="SUPFAM" id="SSF55874">
    <property type="entry name" value="ATPase domain of HSP90 chaperone/DNA topoisomerase II/histidine kinase"/>
    <property type="match status" value="1"/>
</dbReference>
<dbReference type="InterPro" id="IPR036890">
    <property type="entry name" value="HATPase_C_sf"/>
</dbReference>
<comment type="catalytic activity">
    <reaction evidence="1">
        <text>ATP + protein L-histidine = ADP + protein N-phospho-L-histidine.</text>
        <dbReference type="EC" id="2.7.13.3"/>
    </reaction>
</comment>
<reference evidence="12 13" key="1">
    <citation type="submission" date="2017-11" db="EMBL/GenBank/DDBJ databases">
        <authorList>
            <person name="Han C.G."/>
        </authorList>
    </citation>
    <scope>NUCLEOTIDE SEQUENCE [LARGE SCALE GENOMIC DNA]</scope>
    <source>
        <strain evidence="12 13">HCNT1</strain>
    </source>
</reference>
<comment type="caution">
    <text evidence="12">The sequence shown here is derived from an EMBL/GenBank/DDBJ whole genome shotgun (WGS) entry which is preliminary data.</text>
</comment>
<evidence type="ECO:0000256" key="4">
    <source>
        <dbReference type="ARBA" id="ARBA00022679"/>
    </source>
</evidence>
<keyword evidence="6 12" id="KW-0418">Kinase</keyword>
<evidence type="ECO:0000256" key="7">
    <source>
        <dbReference type="ARBA" id="ARBA00022840"/>
    </source>
</evidence>
<feature type="domain" description="Histidine kinase/HSP90-like ATPase" evidence="11">
    <location>
        <begin position="414"/>
        <end position="505"/>
    </location>
</feature>
<gene>
    <name evidence="12" type="ORF">CWR43_22020</name>
</gene>
<dbReference type="Proteomes" id="UP000232164">
    <property type="component" value="Unassembled WGS sequence"/>
</dbReference>
<dbReference type="GO" id="GO:0046983">
    <property type="term" value="F:protein dimerization activity"/>
    <property type="evidence" value="ECO:0007669"/>
    <property type="project" value="InterPro"/>
</dbReference>
<protein>
    <recommendedName>
        <fullName evidence="2">histidine kinase</fullName>
        <ecNumber evidence="2">2.7.13.3</ecNumber>
    </recommendedName>
</protein>
<keyword evidence="8" id="KW-0902">Two-component regulatory system</keyword>
<keyword evidence="3" id="KW-0597">Phosphoprotein</keyword>
<keyword evidence="4" id="KW-0808">Transferase</keyword>
<dbReference type="InterPro" id="IPR050482">
    <property type="entry name" value="Sensor_HK_TwoCompSys"/>
</dbReference>
<proteinExistence type="predicted"/>
<dbReference type="InterPro" id="IPR011712">
    <property type="entry name" value="Sig_transdc_His_kin_sub3_dim/P"/>
</dbReference>
<dbReference type="EC" id="2.7.13.3" evidence="2"/>
<evidence type="ECO:0000256" key="10">
    <source>
        <dbReference type="SAM" id="Phobius"/>
    </source>
</evidence>
<evidence type="ECO:0000313" key="13">
    <source>
        <dbReference type="Proteomes" id="UP000232164"/>
    </source>
</evidence>
<evidence type="ECO:0000259" key="11">
    <source>
        <dbReference type="SMART" id="SM00387"/>
    </source>
</evidence>
<dbReference type="InterPro" id="IPR003594">
    <property type="entry name" value="HATPase_dom"/>
</dbReference>
<evidence type="ECO:0000256" key="3">
    <source>
        <dbReference type="ARBA" id="ARBA00022553"/>
    </source>
</evidence>
<feature type="transmembrane region" description="Helical" evidence="10">
    <location>
        <begin position="63"/>
        <end position="82"/>
    </location>
</feature>
<dbReference type="GO" id="GO:0005524">
    <property type="term" value="F:ATP binding"/>
    <property type="evidence" value="ECO:0007669"/>
    <property type="project" value="UniProtKB-KW"/>
</dbReference>
<dbReference type="AlphaFoldDB" id="A0A2N0D5Y6"/>
<evidence type="ECO:0000256" key="9">
    <source>
        <dbReference type="SAM" id="Coils"/>
    </source>
</evidence>
<reference evidence="12 13" key="2">
    <citation type="submission" date="2017-12" db="EMBL/GenBank/DDBJ databases">
        <title>Genome sequence of Rhizobium sullae HCNT1 isolated from Sulla coronaria nodules and featuring peculiar denitrification phenotypes.</title>
        <authorList>
            <person name="De Diego-Diaz B."/>
            <person name="Treu L."/>
            <person name="Campanaro S."/>
            <person name="Da Silva Duarte V."/>
            <person name="Basaglia M."/>
            <person name="Favaro L."/>
            <person name="Casella S."/>
            <person name="Squartini A."/>
        </authorList>
    </citation>
    <scope>NUCLEOTIDE SEQUENCE [LARGE SCALE GENOMIC DNA]</scope>
    <source>
        <strain evidence="12 13">HCNT1</strain>
    </source>
</reference>
<evidence type="ECO:0000313" key="12">
    <source>
        <dbReference type="EMBL" id="PKA41498.1"/>
    </source>
</evidence>
<dbReference type="EMBL" id="PIQN01000017">
    <property type="protein sequence ID" value="PKA41498.1"/>
    <property type="molecule type" value="Genomic_DNA"/>
</dbReference>
<accession>A0A2N0D5Y6</accession>
<keyword evidence="9" id="KW-0175">Coiled coil</keyword>
<evidence type="ECO:0000256" key="8">
    <source>
        <dbReference type="ARBA" id="ARBA00023012"/>
    </source>
</evidence>
<dbReference type="Gene3D" id="3.30.565.10">
    <property type="entry name" value="Histidine kinase-like ATPase, C-terminal domain"/>
    <property type="match status" value="1"/>
</dbReference>
<organism evidence="12 13">
    <name type="scientific">Rhizobium sullae</name>
    <name type="common">Rhizobium hedysari</name>
    <dbReference type="NCBI Taxonomy" id="50338"/>
    <lineage>
        <taxon>Bacteria</taxon>
        <taxon>Pseudomonadati</taxon>
        <taxon>Pseudomonadota</taxon>
        <taxon>Alphaproteobacteria</taxon>
        <taxon>Hyphomicrobiales</taxon>
        <taxon>Rhizobiaceae</taxon>
        <taxon>Rhizobium/Agrobacterium group</taxon>
        <taxon>Rhizobium</taxon>
    </lineage>
</organism>
<sequence length="509" mass="55349">MEGFQTSDSRGRTSSPLTAAAETVGCLPDRNGSPSLCDQSPRILVRRPNLISKWNSQSLAKQFLVIGGVVSIVAMLLVGAFVTRMIEDAVTRNSAATTALYVDSVVAPLLPDMQTSEALDDTVARALDETLGQGALGDRLLSFRLWRSDGTVLYSNDRAMVGKRFPLSDELKTAFAGKMAAQFNDLDDVEDETERLAGKPLLEIYNPVLQPWSGQVVAVSEFYEIAYDFQHSLNRARLHTWLAVAGFTLVFFATLSAIVLRGSRTIENQRHALRQRIDDLSALLAQNEALRERVQRASERVTALNESHLRRIGADLHDGPAQLIAYASLRLDSRTVVGSPTSPARREQEIASIKASLDEAMHEIRTICSGLVLPQIEAASLSEILERSVHAHRQRTGTVVDLVTSSTSVCLSPSAKICVYRFVQEALNNAHRHGGGGQHVIQRLQGRCVTVEVADDGPGFNPDDVGPTSLGLAGLRERVESLGGTFEITSAAPGTIVRMTLNTEEAEQV</sequence>
<keyword evidence="10" id="KW-0472">Membrane</keyword>
<evidence type="ECO:0000256" key="5">
    <source>
        <dbReference type="ARBA" id="ARBA00022741"/>
    </source>
</evidence>
<evidence type="ECO:0000256" key="2">
    <source>
        <dbReference type="ARBA" id="ARBA00012438"/>
    </source>
</evidence>